<gene>
    <name evidence="1" type="ORF">Hyperionvirus1_202</name>
</gene>
<dbReference type="SMART" id="SM00671">
    <property type="entry name" value="SEL1"/>
    <property type="match status" value="7"/>
</dbReference>
<proteinExistence type="predicted"/>
<dbReference type="Pfam" id="PF08238">
    <property type="entry name" value="Sel1"/>
    <property type="match status" value="6"/>
</dbReference>
<organism evidence="1">
    <name type="scientific">Hyperionvirus sp</name>
    <dbReference type="NCBI Taxonomy" id="2487770"/>
    <lineage>
        <taxon>Viruses</taxon>
        <taxon>Varidnaviria</taxon>
        <taxon>Bamfordvirae</taxon>
        <taxon>Nucleocytoviricota</taxon>
        <taxon>Megaviricetes</taxon>
        <taxon>Imitervirales</taxon>
        <taxon>Mimiviridae</taxon>
        <taxon>Klosneuvirinae</taxon>
    </lineage>
</organism>
<dbReference type="Gene3D" id="1.25.40.10">
    <property type="entry name" value="Tetratricopeptide repeat domain"/>
    <property type="match status" value="2"/>
</dbReference>
<reference evidence="1" key="1">
    <citation type="submission" date="2018-10" db="EMBL/GenBank/DDBJ databases">
        <title>Hidden diversity of soil giant viruses.</title>
        <authorList>
            <person name="Schulz F."/>
            <person name="Alteio L."/>
            <person name="Goudeau D."/>
            <person name="Ryan E.M."/>
            <person name="Malmstrom R.R."/>
            <person name="Blanchard J."/>
            <person name="Woyke T."/>
        </authorList>
    </citation>
    <scope>NUCLEOTIDE SEQUENCE</scope>
    <source>
        <strain evidence="1">HYV1</strain>
    </source>
</reference>
<protein>
    <recommendedName>
        <fullName evidence="2">Sel1 repeat family protein</fullName>
    </recommendedName>
</protein>
<sequence>MGNRAAGGYHAAGLGYYSEKKYVEAFVQFGLAAELVFFDSMYQQALMLLSGLGCERNPDAAIVILKKLGGLKYAEALVKLGNIYIDGLIVEQDIDLGIRYYDMAAGLGHVMATFFLGEYFISVERGRKVGLGIKYLNEAGGKNHIGALMMLANMYQRGEVVEKSRELSKKYFTQAYGLGSVEAAHQLALLIVLPEYRCDSKDFPMACKLLVECYDKNYIPGVETFALVLYWSKIYGMVKISNILFRAHREGSRKVSYPLACIYLKEKTKKDDLLAVKYLEEAVQEGNIDACVKLGDLCKRCDDPSSAEDYYYRAFLGGHPRGIIKWIKYMISNGGNCSVEEKHIQMLLIDVLGKGYGEAGHLLGNFYYEKYVTKSSGKSDLEMAVTYYEKALKMGYFSSALDLALIFARTEKSNYYISLIESSGDRQALLNLGRHYWDNVSLIDDVPNKKIVEILEKAAMLKSRNSYRYLSMVYSDNSDIQNLDRALYWAKKAYEAGSFKFENILKMFGEEFIMSSLQGKI</sequence>
<dbReference type="InterPro" id="IPR011990">
    <property type="entry name" value="TPR-like_helical_dom_sf"/>
</dbReference>
<dbReference type="SUPFAM" id="SSF81901">
    <property type="entry name" value="HCP-like"/>
    <property type="match status" value="3"/>
</dbReference>
<dbReference type="InterPro" id="IPR050767">
    <property type="entry name" value="Sel1_AlgK"/>
</dbReference>
<dbReference type="PANTHER" id="PTHR11102:SF160">
    <property type="entry name" value="ERAD-ASSOCIATED E3 UBIQUITIN-PROTEIN LIGASE COMPONENT HRD3"/>
    <property type="match status" value="1"/>
</dbReference>
<dbReference type="InterPro" id="IPR006597">
    <property type="entry name" value="Sel1-like"/>
</dbReference>
<dbReference type="PANTHER" id="PTHR11102">
    <property type="entry name" value="SEL-1-LIKE PROTEIN"/>
    <property type="match status" value="1"/>
</dbReference>
<name>A0A3G5A9U9_9VIRU</name>
<dbReference type="EMBL" id="MK072383">
    <property type="protein sequence ID" value="AYV82623.1"/>
    <property type="molecule type" value="Genomic_DNA"/>
</dbReference>
<accession>A0A3G5A9U9</accession>
<evidence type="ECO:0008006" key="2">
    <source>
        <dbReference type="Google" id="ProtNLM"/>
    </source>
</evidence>
<evidence type="ECO:0000313" key="1">
    <source>
        <dbReference type="EMBL" id="AYV82623.1"/>
    </source>
</evidence>